<dbReference type="SUPFAM" id="SSF51735">
    <property type="entry name" value="NAD(P)-binding Rossmann-fold domains"/>
    <property type="match status" value="1"/>
</dbReference>
<reference evidence="4" key="1">
    <citation type="journal article" date="2019" name="Syst. Appl. Microbiol.">
        <title>Flavobacterium circumlabens sp. nov. and Flavobacterium cupreum sp. nov., two psychrotrophic species isolated from Antarctic environmental samples.</title>
        <authorList>
            <person name="Kralova S."/>
            <person name="Busse H.-J."/>
            <person name="Svec P."/>
            <person name="Maslanova I."/>
            <person name="Stankova E."/>
            <person name="Bartak M."/>
            <person name="Sedlacek I."/>
        </authorList>
    </citation>
    <scope>NUCLEOTIDE SEQUENCE [LARGE SCALE GENOMIC DNA]</scope>
    <source>
        <strain evidence="4">CCM 8825</strain>
    </source>
</reference>
<dbReference type="Pfam" id="PF03435">
    <property type="entry name" value="Sacchrp_dh_NADP"/>
    <property type="match status" value="1"/>
</dbReference>
<dbReference type="Proteomes" id="UP000288102">
    <property type="component" value="Unassembled WGS sequence"/>
</dbReference>
<dbReference type="PANTHER" id="PTHR43781">
    <property type="entry name" value="SACCHAROPINE DEHYDROGENASE"/>
    <property type="match status" value="1"/>
</dbReference>
<dbReference type="InterPro" id="IPR036291">
    <property type="entry name" value="NAD(P)-bd_dom_sf"/>
</dbReference>
<dbReference type="OrthoDB" id="623995at2"/>
<evidence type="ECO:0000313" key="4">
    <source>
        <dbReference type="Proteomes" id="UP000288102"/>
    </source>
</evidence>
<gene>
    <name evidence="3" type="ORF">D0817_04875</name>
</gene>
<dbReference type="AlphaFoldDB" id="A0A434ACD8"/>
<keyword evidence="4" id="KW-1185">Reference proteome</keyword>
<feature type="compositionally biased region" description="Basic and acidic residues" evidence="1">
    <location>
        <begin position="243"/>
        <end position="257"/>
    </location>
</feature>
<sequence length="342" mass="37793">MENSIAIYGAYGHTGKFIVAELSRKGYKNLLLSGRDPEKLTLLHQEYPDLKIKAAAIDDPKAMDDAFYGAYIIINCAGPYLDTAKPIIEAALRSGSHYIDLSAEQKAVLDVFELFAEQAKNSKILIIPAAAFYGGLADLLSTALTQDWNKIDEINVYIGLDSWHPTKGTRLTGDRNHYKRLTFKDNRLQELEAGVPKEWDFKNPIGIKEVVALPLSEIITISRHLNVHTISTFLSQNSLNDLRNNDTPEPKPVDSKNRSSQQFCVEVIAVKGNIRRTVSAHGQDIYAVTAPLVTEAVNRILSGSIKKTGVTTMGEVFDASDFLQSLSEDDIKIAAIEESTLN</sequence>
<comment type="caution">
    <text evidence="3">The sequence shown here is derived from an EMBL/GenBank/DDBJ whole genome shotgun (WGS) entry which is preliminary data.</text>
</comment>
<proteinExistence type="predicted"/>
<dbReference type="RefSeq" id="WP_127337268.1">
    <property type="nucleotide sequence ID" value="NZ_QWDM01000002.1"/>
</dbReference>
<dbReference type="InterPro" id="IPR005097">
    <property type="entry name" value="Sacchrp_dh_NADP-bd"/>
</dbReference>
<accession>A0A434ACD8</accession>
<feature type="domain" description="Saccharopine dehydrogenase NADP binding" evidence="2">
    <location>
        <begin position="5"/>
        <end position="109"/>
    </location>
</feature>
<evidence type="ECO:0000256" key="1">
    <source>
        <dbReference type="SAM" id="MobiDB-lite"/>
    </source>
</evidence>
<dbReference type="PANTHER" id="PTHR43781:SF1">
    <property type="entry name" value="SACCHAROPINE DEHYDROGENASE"/>
    <property type="match status" value="1"/>
</dbReference>
<protein>
    <submittedName>
        <fullName evidence="3">Saccharopine dehydrogenase</fullName>
    </submittedName>
</protein>
<dbReference type="EMBL" id="QWDM01000002">
    <property type="protein sequence ID" value="RUT72025.1"/>
    <property type="molecule type" value="Genomic_DNA"/>
</dbReference>
<name>A0A434ACD8_9FLAO</name>
<organism evidence="3 4">
    <name type="scientific">Flavobacterium cupreum</name>
    <dbReference type="NCBI Taxonomy" id="2133766"/>
    <lineage>
        <taxon>Bacteria</taxon>
        <taxon>Pseudomonadati</taxon>
        <taxon>Bacteroidota</taxon>
        <taxon>Flavobacteriia</taxon>
        <taxon>Flavobacteriales</taxon>
        <taxon>Flavobacteriaceae</taxon>
        <taxon>Flavobacterium</taxon>
    </lineage>
</organism>
<evidence type="ECO:0000313" key="3">
    <source>
        <dbReference type="EMBL" id="RUT72025.1"/>
    </source>
</evidence>
<dbReference type="Gene3D" id="3.40.50.720">
    <property type="entry name" value="NAD(P)-binding Rossmann-like Domain"/>
    <property type="match status" value="1"/>
</dbReference>
<feature type="region of interest" description="Disordered" evidence="1">
    <location>
        <begin position="239"/>
        <end position="258"/>
    </location>
</feature>
<evidence type="ECO:0000259" key="2">
    <source>
        <dbReference type="Pfam" id="PF03435"/>
    </source>
</evidence>